<evidence type="ECO:0008006" key="4">
    <source>
        <dbReference type="Google" id="ProtNLM"/>
    </source>
</evidence>
<feature type="chain" id="PRO_5013608533" description="3',5'-cyclic-nucleotide phosphodiesterase" evidence="1">
    <location>
        <begin position="23"/>
        <end position="95"/>
    </location>
</feature>
<gene>
    <name evidence="2" type="ORF">CQW49_15745</name>
</gene>
<protein>
    <recommendedName>
        <fullName evidence="4">3',5'-cyclic-nucleotide phosphodiesterase</fullName>
    </recommendedName>
</protein>
<feature type="signal peptide" evidence="1">
    <location>
        <begin position="1"/>
        <end position="22"/>
    </location>
</feature>
<evidence type="ECO:0000256" key="1">
    <source>
        <dbReference type="SAM" id="SignalP"/>
    </source>
</evidence>
<organism evidence="2 3">
    <name type="scientific">Methylosinus trichosporium (strain ATCC 35070 / NCIMB 11131 / UNIQEM 75 / OB3b)</name>
    <dbReference type="NCBI Taxonomy" id="595536"/>
    <lineage>
        <taxon>Bacteria</taxon>
        <taxon>Pseudomonadati</taxon>
        <taxon>Pseudomonadota</taxon>
        <taxon>Alphaproteobacteria</taxon>
        <taxon>Hyphomicrobiales</taxon>
        <taxon>Methylocystaceae</taxon>
        <taxon>Methylosinus</taxon>
    </lineage>
</organism>
<evidence type="ECO:0000313" key="2">
    <source>
        <dbReference type="EMBL" id="ATQ69172.1"/>
    </source>
</evidence>
<dbReference type="EMBL" id="CP023737">
    <property type="protein sequence ID" value="ATQ69172.1"/>
    <property type="molecule type" value="Genomic_DNA"/>
</dbReference>
<dbReference type="AlphaFoldDB" id="A0A2D2D2F0"/>
<dbReference type="Proteomes" id="UP000230709">
    <property type="component" value="Chromosome"/>
</dbReference>
<reference evidence="3" key="1">
    <citation type="submission" date="2017-10" db="EMBL/GenBank/DDBJ databases">
        <title>Completed PacBio SMRT sequence of Methylosinus trichosporium OB3b reveals presence of a third large plasmid.</title>
        <authorList>
            <person name="Charles T.C."/>
            <person name="Lynch M.D.J."/>
            <person name="Heil J.R."/>
            <person name="Cheng J."/>
        </authorList>
    </citation>
    <scope>NUCLEOTIDE SEQUENCE [LARGE SCALE GENOMIC DNA]</scope>
    <source>
        <strain evidence="3">OB3b</strain>
    </source>
</reference>
<name>A0A2D2D2F0_METT3</name>
<proteinExistence type="predicted"/>
<keyword evidence="3" id="KW-1185">Reference proteome</keyword>
<evidence type="ECO:0000313" key="3">
    <source>
        <dbReference type="Proteomes" id="UP000230709"/>
    </source>
</evidence>
<dbReference type="STRING" id="595536.GCA_000178815_02033"/>
<dbReference type="KEGG" id="mtw:CQW49_15745"/>
<sequence>MNMQRMIRVAAAATLVTVPAMAGPRSIADCEQIQAADAYNHCLAAFGPVAAGHKALPYAETSEMRAGDARGRVTVAKSRRGRARIVLTPGRSAAD</sequence>
<keyword evidence="1" id="KW-0732">Signal</keyword>
<accession>A0A2D2D2F0</accession>